<dbReference type="Gene3D" id="1.10.357.10">
    <property type="entry name" value="Tetracycline Repressor, domain 2"/>
    <property type="match status" value="1"/>
</dbReference>
<accession>A0A419ESM9</accession>
<dbReference type="InterPro" id="IPR009057">
    <property type="entry name" value="Homeodomain-like_sf"/>
</dbReference>
<dbReference type="InterPro" id="IPR001647">
    <property type="entry name" value="HTH_TetR"/>
</dbReference>
<reference evidence="4 5" key="1">
    <citation type="journal article" date="2017" name="ISME J.">
        <title>Energy and carbon metabolisms in a deep terrestrial subsurface fluid microbial community.</title>
        <authorList>
            <person name="Momper L."/>
            <person name="Jungbluth S.P."/>
            <person name="Lee M.D."/>
            <person name="Amend J.P."/>
        </authorList>
    </citation>
    <scope>NUCLEOTIDE SEQUENCE [LARGE SCALE GENOMIC DNA]</scope>
    <source>
        <strain evidence="4">SURF_17</strain>
    </source>
</reference>
<dbReference type="PROSITE" id="PS50977">
    <property type="entry name" value="HTH_TETR_2"/>
    <property type="match status" value="1"/>
</dbReference>
<dbReference type="InterPro" id="IPR036271">
    <property type="entry name" value="Tet_transcr_reg_TetR-rel_C_sf"/>
</dbReference>
<dbReference type="GO" id="GO:0000976">
    <property type="term" value="F:transcription cis-regulatory region binding"/>
    <property type="evidence" value="ECO:0007669"/>
    <property type="project" value="TreeGrafter"/>
</dbReference>
<dbReference type="InterPro" id="IPR050109">
    <property type="entry name" value="HTH-type_TetR-like_transc_reg"/>
</dbReference>
<gene>
    <name evidence="4" type="ORF">C4532_15820</name>
</gene>
<feature type="domain" description="HTH tetR-type" evidence="3">
    <location>
        <begin position="75"/>
        <end position="135"/>
    </location>
</feature>
<dbReference type="InterPro" id="IPR023772">
    <property type="entry name" value="DNA-bd_HTH_TetR-type_CS"/>
</dbReference>
<feature type="DNA-binding region" description="H-T-H motif" evidence="2">
    <location>
        <begin position="98"/>
        <end position="117"/>
    </location>
</feature>
<dbReference type="SUPFAM" id="SSF48498">
    <property type="entry name" value="Tetracyclin repressor-like, C-terminal domain"/>
    <property type="match status" value="1"/>
</dbReference>
<dbReference type="PANTHER" id="PTHR30055:SF187">
    <property type="entry name" value="TRANSCRIPTIONAL REGULATORY PROTEIN"/>
    <property type="match status" value="1"/>
</dbReference>
<dbReference type="GO" id="GO:0003700">
    <property type="term" value="F:DNA-binding transcription factor activity"/>
    <property type="evidence" value="ECO:0007669"/>
    <property type="project" value="TreeGrafter"/>
</dbReference>
<organism evidence="4 5">
    <name type="scientific">Candidatus Abyssobacteria bacterium SURF_17</name>
    <dbReference type="NCBI Taxonomy" id="2093361"/>
    <lineage>
        <taxon>Bacteria</taxon>
        <taxon>Pseudomonadati</taxon>
        <taxon>Candidatus Hydrogenedentota</taxon>
        <taxon>Candidatus Abyssobacteria</taxon>
    </lineage>
</organism>
<evidence type="ECO:0000313" key="4">
    <source>
        <dbReference type="EMBL" id="RJP66611.1"/>
    </source>
</evidence>
<dbReference type="EMBL" id="QZKI01000113">
    <property type="protein sequence ID" value="RJP66611.1"/>
    <property type="molecule type" value="Genomic_DNA"/>
</dbReference>
<proteinExistence type="predicted"/>
<name>A0A419ESM9_9BACT</name>
<keyword evidence="1 2" id="KW-0238">DNA-binding</keyword>
<comment type="caution">
    <text evidence="4">The sequence shown here is derived from an EMBL/GenBank/DDBJ whole genome shotgun (WGS) entry which is preliminary data.</text>
</comment>
<dbReference type="PROSITE" id="PS01081">
    <property type="entry name" value="HTH_TETR_1"/>
    <property type="match status" value="1"/>
</dbReference>
<dbReference type="Pfam" id="PF00440">
    <property type="entry name" value="TetR_N"/>
    <property type="match status" value="1"/>
</dbReference>
<evidence type="ECO:0000256" key="2">
    <source>
        <dbReference type="PROSITE-ProRule" id="PRU00335"/>
    </source>
</evidence>
<dbReference type="PANTHER" id="PTHR30055">
    <property type="entry name" value="HTH-TYPE TRANSCRIPTIONAL REGULATOR RUTR"/>
    <property type="match status" value="1"/>
</dbReference>
<dbReference type="SUPFAM" id="SSF46689">
    <property type="entry name" value="Homeodomain-like"/>
    <property type="match status" value="1"/>
</dbReference>
<sequence length="265" mass="30591">MEGEKLNKREGVSSGTCFSCLYGQVKAVPSNVLGYHMLSYLRQQMHRTISLDRNIILEYNSIMPKKIAIRHRKSEQRQEEIIEAALACFSEFGFARTTMEDIRRRSGASNGSIYHHFTSKEALAAAVYLDGLAEYQKGLLAELERHKRAQAGIHSIVSYHLRWVTDHRHWARYLWEMRHTESVAGVETAIAEQNRQFVKRVLRWIQPRVEVGELRRLPIDLFISLVIGPCQEYTRAWLGGYEPMELHAAIKELGRAAWLGVRAER</sequence>
<evidence type="ECO:0000313" key="5">
    <source>
        <dbReference type="Proteomes" id="UP000285961"/>
    </source>
</evidence>
<evidence type="ECO:0000256" key="1">
    <source>
        <dbReference type="ARBA" id="ARBA00023125"/>
    </source>
</evidence>
<dbReference type="Proteomes" id="UP000285961">
    <property type="component" value="Unassembled WGS sequence"/>
</dbReference>
<dbReference type="AlphaFoldDB" id="A0A419ESM9"/>
<evidence type="ECO:0000259" key="3">
    <source>
        <dbReference type="PROSITE" id="PS50977"/>
    </source>
</evidence>
<protein>
    <submittedName>
        <fullName evidence="4">TetR/AcrR family transcriptional regulator</fullName>
    </submittedName>
</protein>
<dbReference type="PRINTS" id="PR00455">
    <property type="entry name" value="HTHTETR"/>
</dbReference>